<dbReference type="InterPro" id="IPR020806">
    <property type="entry name" value="PKS_PP-bd"/>
</dbReference>
<dbReference type="EMBL" id="JAEMNV010000002">
    <property type="protein sequence ID" value="MBJ8338376.1"/>
    <property type="molecule type" value="Genomic_DNA"/>
</dbReference>
<dbReference type="PANTHER" id="PTHR43775:SF51">
    <property type="entry name" value="INACTIVE PHENOLPHTHIOCEROL SYNTHESIS POLYKETIDE SYNTHASE TYPE I PKS1-RELATED"/>
    <property type="match status" value="1"/>
</dbReference>
<dbReference type="SUPFAM" id="SSF51735">
    <property type="entry name" value="NAD(P)-binding Rossmann-fold domains"/>
    <property type="match status" value="3"/>
</dbReference>
<dbReference type="GO" id="GO:0004315">
    <property type="term" value="F:3-oxoacyl-[acyl-carrier-protein] synthase activity"/>
    <property type="evidence" value="ECO:0007669"/>
    <property type="project" value="InterPro"/>
</dbReference>
<dbReference type="GO" id="GO:0031177">
    <property type="term" value="F:phosphopantetheine binding"/>
    <property type="evidence" value="ECO:0007669"/>
    <property type="project" value="InterPro"/>
</dbReference>
<dbReference type="CDD" id="cd05195">
    <property type="entry name" value="enoyl_red"/>
    <property type="match status" value="1"/>
</dbReference>
<dbReference type="Pfam" id="PF00109">
    <property type="entry name" value="ketoacyl-synt"/>
    <property type="match status" value="1"/>
</dbReference>
<accession>A0A934NN99</accession>
<evidence type="ECO:0000256" key="5">
    <source>
        <dbReference type="ARBA" id="ARBA00022832"/>
    </source>
</evidence>
<keyword evidence="10" id="KW-0472">Membrane</keyword>
<dbReference type="InterPro" id="IPR049900">
    <property type="entry name" value="PKS_mFAS_DH"/>
</dbReference>
<dbReference type="Pfam" id="PF08659">
    <property type="entry name" value="KR"/>
    <property type="match status" value="1"/>
</dbReference>
<dbReference type="SMART" id="SM00829">
    <property type="entry name" value="PKS_ER"/>
    <property type="match status" value="1"/>
</dbReference>
<dbReference type="InterPro" id="IPR009081">
    <property type="entry name" value="PP-bd_ACP"/>
</dbReference>
<dbReference type="PROSITE" id="PS52004">
    <property type="entry name" value="KS3_2"/>
    <property type="match status" value="1"/>
</dbReference>
<dbReference type="Gene3D" id="3.40.50.11460">
    <property type="match status" value="1"/>
</dbReference>
<feature type="domain" description="Ketosynthase family 3 (KS3)" evidence="12">
    <location>
        <begin position="33"/>
        <end position="460"/>
    </location>
</feature>
<dbReference type="FunFam" id="3.40.50.720:FF:000209">
    <property type="entry name" value="Polyketide synthase Pks12"/>
    <property type="match status" value="1"/>
</dbReference>
<dbReference type="InterPro" id="IPR050091">
    <property type="entry name" value="PKS_NRPS_Biosynth_Enz"/>
</dbReference>
<gene>
    <name evidence="14" type="ORF">JGU71_05735</name>
</gene>
<evidence type="ECO:0000313" key="15">
    <source>
        <dbReference type="Proteomes" id="UP000655868"/>
    </source>
</evidence>
<evidence type="ECO:0000256" key="10">
    <source>
        <dbReference type="SAM" id="Phobius"/>
    </source>
</evidence>
<keyword evidence="4" id="KW-0808">Transferase</keyword>
<reference evidence="14" key="1">
    <citation type="submission" date="2020-12" db="EMBL/GenBank/DDBJ databases">
        <title>Antrihabitans popcorni sp. nov. and Antrihabitans auranticaus sp. nov., isolated from a larva cave.</title>
        <authorList>
            <person name="Lee S.D."/>
            <person name="Kim I.S."/>
        </authorList>
    </citation>
    <scope>NUCLEOTIDE SEQUENCE</scope>
    <source>
        <strain evidence="14">YC3-6</strain>
    </source>
</reference>
<dbReference type="InterPro" id="IPR036736">
    <property type="entry name" value="ACP-like_sf"/>
</dbReference>
<dbReference type="PROSITE" id="PS00606">
    <property type="entry name" value="KS3_1"/>
    <property type="match status" value="1"/>
</dbReference>
<dbReference type="Pfam" id="PF21089">
    <property type="entry name" value="PKS_DH_N"/>
    <property type="match status" value="1"/>
</dbReference>
<feature type="active site" description="Proton donor; for dehydratase activity" evidence="9">
    <location>
        <position position="1107"/>
    </location>
</feature>
<dbReference type="InterPro" id="IPR018201">
    <property type="entry name" value="Ketoacyl_synth_AS"/>
</dbReference>
<feature type="domain" description="PKS/mFAS DH" evidence="13">
    <location>
        <begin position="910"/>
        <end position="1188"/>
    </location>
</feature>
<evidence type="ECO:0000259" key="13">
    <source>
        <dbReference type="PROSITE" id="PS52019"/>
    </source>
</evidence>
<dbReference type="GO" id="GO:0004312">
    <property type="term" value="F:fatty acid synthase activity"/>
    <property type="evidence" value="ECO:0007669"/>
    <property type="project" value="TreeGrafter"/>
</dbReference>
<evidence type="ECO:0000256" key="3">
    <source>
        <dbReference type="ARBA" id="ARBA00022553"/>
    </source>
</evidence>
<keyword evidence="5" id="KW-0276">Fatty acid metabolism</keyword>
<dbReference type="Gene3D" id="3.40.366.10">
    <property type="entry name" value="Malonyl-Coenzyme A Acyl Carrier Protein, domain 2"/>
    <property type="match status" value="1"/>
</dbReference>
<dbReference type="SUPFAM" id="SSF52151">
    <property type="entry name" value="FabD/lysophospholipase-like"/>
    <property type="match status" value="1"/>
</dbReference>
<dbReference type="SMART" id="SM00825">
    <property type="entry name" value="PKS_KS"/>
    <property type="match status" value="1"/>
</dbReference>
<keyword evidence="8" id="KW-0012">Acyltransferase</keyword>
<dbReference type="SMART" id="SM00822">
    <property type="entry name" value="PKS_KR"/>
    <property type="match status" value="1"/>
</dbReference>
<dbReference type="Pfam" id="PF08240">
    <property type="entry name" value="ADH_N"/>
    <property type="match status" value="1"/>
</dbReference>
<dbReference type="InterPro" id="IPR036291">
    <property type="entry name" value="NAD(P)-bd_dom_sf"/>
</dbReference>
<dbReference type="Pfam" id="PF00698">
    <property type="entry name" value="Acyl_transf_1"/>
    <property type="match status" value="1"/>
</dbReference>
<dbReference type="InterPro" id="IPR011032">
    <property type="entry name" value="GroES-like_sf"/>
</dbReference>
<dbReference type="GO" id="GO:0006633">
    <property type="term" value="P:fatty acid biosynthetic process"/>
    <property type="evidence" value="ECO:0007669"/>
    <property type="project" value="InterPro"/>
</dbReference>
<dbReference type="InterPro" id="IPR014030">
    <property type="entry name" value="Ketoacyl_synth_N"/>
</dbReference>
<dbReference type="FunFam" id="1.10.1200.10:FF:000007">
    <property type="entry name" value="Probable polyketide synthase pks17"/>
    <property type="match status" value="1"/>
</dbReference>
<dbReference type="CDD" id="cd08956">
    <property type="entry name" value="KR_3_FAS_SDR_x"/>
    <property type="match status" value="1"/>
</dbReference>
<dbReference type="SUPFAM" id="SSF53901">
    <property type="entry name" value="Thiolase-like"/>
    <property type="match status" value="1"/>
</dbReference>
<feature type="transmembrane region" description="Helical" evidence="10">
    <location>
        <begin position="1499"/>
        <end position="1519"/>
    </location>
</feature>
<dbReference type="GO" id="GO:0016491">
    <property type="term" value="F:oxidoreductase activity"/>
    <property type="evidence" value="ECO:0007669"/>
    <property type="project" value="InterPro"/>
</dbReference>
<protein>
    <submittedName>
        <fullName evidence="14">SDR family NAD(P)-dependent oxidoreductase</fullName>
    </submittedName>
</protein>
<dbReference type="SUPFAM" id="SSF50129">
    <property type="entry name" value="GroES-like"/>
    <property type="match status" value="1"/>
</dbReference>
<dbReference type="Gene3D" id="1.10.1200.10">
    <property type="entry name" value="ACP-like"/>
    <property type="match status" value="1"/>
</dbReference>
<dbReference type="InterPro" id="IPR016036">
    <property type="entry name" value="Malonyl_transacylase_ACP-bd"/>
</dbReference>
<dbReference type="InterPro" id="IPR020841">
    <property type="entry name" value="PKS_Beta-ketoAc_synthase_dom"/>
</dbReference>
<dbReference type="Gene3D" id="3.30.70.3290">
    <property type="match status" value="1"/>
</dbReference>
<dbReference type="InterPro" id="IPR014031">
    <property type="entry name" value="Ketoacyl_synth_C"/>
</dbReference>
<dbReference type="Gene3D" id="3.40.47.10">
    <property type="match status" value="1"/>
</dbReference>
<dbReference type="FunFam" id="3.40.47.10:FF:000019">
    <property type="entry name" value="Polyketide synthase type I"/>
    <property type="match status" value="1"/>
</dbReference>
<dbReference type="PROSITE" id="PS52019">
    <property type="entry name" value="PKS_MFAS_DH"/>
    <property type="match status" value="1"/>
</dbReference>
<keyword evidence="15" id="KW-1185">Reference proteome</keyword>
<dbReference type="Pfam" id="PF13602">
    <property type="entry name" value="ADH_zinc_N_2"/>
    <property type="match status" value="1"/>
</dbReference>
<evidence type="ECO:0000256" key="2">
    <source>
        <dbReference type="ARBA" id="ARBA00022450"/>
    </source>
</evidence>
<feature type="region of interest" description="N-terminal hotdog fold" evidence="9">
    <location>
        <begin position="910"/>
        <end position="1035"/>
    </location>
</feature>
<feature type="domain" description="Carrier" evidence="11">
    <location>
        <begin position="1962"/>
        <end position="2037"/>
    </location>
</feature>
<dbReference type="InterPro" id="IPR016035">
    <property type="entry name" value="Acyl_Trfase/lysoPLipase"/>
</dbReference>
<proteinExistence type="predicted"/>
<evidence type="ECO:0000313" key="14">
    <source>
        <dbReference type="EMBL" id="MBJ8338376.1"/>
    </source>
</evidence>
<dbReference type="Proteomes" id="UP000655868">
    <property type="component" value="Unassembled WGS sequence"/>
</dbReference>
<dbReference type="PANTHER" id="PTHR43775">
    <property type="entry name" value="FATTY ACID SYNTHASE"/>
    <property type="match status" value="1"/>
</dbReference>
<evidence type="ECO:0000259" key="11">
    <source>
        <dbReference type="PROSITE" id="PS50075"/>
    </source>
</evidence>
<feature type="transmembrane region" description="Helical" evidence="10">
    <location>
        <begin position="1466"/>
        <end position="1487"/>
    </location>
</feature>
<dbReference type="InterPro" id="IPR014043">
    <property type="entry name" value="Acyl_transferase_dom"/>
</dbReference>
<dbReference type="CDD" id="cd00833">
    <property type="entry name" value="PKS"/>
    <property type="match status" value="1"/>
</dbReference>
<dbReference type="SMART" id="SM00823">
    <property type="entry name" value="PKS_PP"/>
    <property type="match status" value="1"/>
</dbReference>
<dbReference type="SMART" id="SM00826">
    <property type="entry name" value="PKS_DH"/>
    <property type="match status" value="1"/>
</dbReference>
<evidence type="ECO:0000256" key="4">
    <source>
        <dbReference type="ARBA" id="ARBA00022679"/>
    </source>
</evidence>
<dbReference type="PROSITE" id="PS00012">
    <property type="entry name" value="PHOSPHOPANTETHEINE"/>
    <property type="match status" value="1"/>
</dbReference>
<dbReference type="SUPFAM" id="SSF47336">
    <property type="entry name" value="ACP-like"/>
    <property type="match status" value="1"/>
</dbReference>
<comment type="pathway">
    <text evidence="1">Lipid metabolism.</text>
</comment>
<keyword evidence="2" id="KW-0596">Phosphopantetheine</keyword>
<dbReference type="PROSITE" id="PS50075">
    <property type="entry name" value="CARRIER"/>
    <property type="match status" value="1"/>
</dbReference>
<dbReference type="InterPro" id="IPR057326">
    <property type="entry name" value="KR_dom"/>
</dbReference>
<evidence type="ECO:0000256" key="8">
    <source>
        <dbReference type="ARBA" id="ARBA00023315"/>
    </source>
</evidence>
<keyword evidence="3" id="KW-0597">Phosphoprotein</keyword>
<dbReference type="SUPFAM" id="SSF55048">
    <property type="entry name" value="Probable ACP-binding domain of malonyl-CoA ACP transacylase"/>
    <property type="match status" value="1"/>
</dbReference>
<dbReference type="InterPro" id="IPR001227">
    <property type="entry name" value="Ac_transferase_dom_sf"/>
</dbReference>
<feature type="active site" description="Proton acceptor; for dehydratase activity" evidence="9">
    <location>
        <position position="941"/>
    </location>
</feature>
<evidence type="ECO:0000256" key="9">
    <source>
        <dbReference type="PROSITE-ProRule" id="PRU01363"/>
    </source>
</evidence>
<dbReference type="InterPro" id="IPR042104">
    <property type="entry name" value="PKS_dehydratase_sf"/>
</dbReference>
<dbReference type="Pfam" id="PF00550">
    <property type="entry name" value="PP-binding"/>
    <property type="match status" value="1"/>
</dbReference>
<dbReference type="InterPro" id="IPR020807">
    <property type="entry name" value="PKS_DH"/>
</dbReference>
<comment type="caution">
    <text evidence="14">The sequence shown here is derived from an EMBL/GenBank/DDBJ whole genome shotgun (WGS) entry which is preliminary data.</text>
</comment>
<evidence type="ECO:0000256" key="1">
    <source>
        <dbReference type="ARBA" id="ARBA00005189"/>
    </source>
</evidence>
<keyword evidence="6" id="KW-0443">Lipid metabolism</keyword>
<dbReference type="SMART" id="SM00827">
    <property type="entry name" value="PKS_AT"/>
    <property type="match status" value="1"/>
</dbReference>
<sequence length="2118" mass="221138">MADDKELLDNLRWVTAELRKSRQRERELLDAAREPIAIVGVGCRFPGGVTSRNELWDMVSEGRDVVGEFPLDRGWDEGLYDADPEARGKSYTRTGGFLYGAAEFDAAFFGISPREAAAMDPQQRVLLEVAWEALEDAGIDPVSLRGSATGVFAGVMQHDYGFAALQSERRDEVEGYLTVGATASVVSGRVAYALGLVGPAVSVDTACSSSLVALHQAGQALRSGDCDLALAGGVTVMAMAEPMFVEFSRQGALSADGRCKSFSDSADGVAWGEGAGLLVLERISDAQAKGHRILGVIRGSAVNQDGASNGLTAPNGPSQERVIRSALAHAGLSAADVDVIEAHGTGTRLGDPIEAQALLATYGRDRVGPVWLGSVKSNMAHTQAAAGVAGVIKVVEAMRRGVMPATLHVNEPSSHVNWTSGDVRLLTESRAWESKAGRPRRAGVSSFGISGTNAHVIVEEAPAQDAVAAATSVLPVVPWVVSGRTAEAVAAQIDRLRDWTAAHPTATPLDVGVSLARRTSFEHRAIAIGADREELLAGLADPIGMRGVSGETVFVFPGQGSQWAGMGRQLAETFPVFSAGFDEALAAAEPFVGAVDVRNVLWDNDEKAVAATIVAQCGLFAVGVGLSRLLESWGVVPDVAIGHSVGEIVAAHVAGVLSLADAARVVGVRARLMAALPAGGAMASIAGTVDESGELPDGVSIAAVNSPGSVVVSGPEAGIAECEKRWADRSFRRLRVSHSFHSMSMAPMLADFAAEIAGIEPSAPRIPLVSNVTGALAGPGYGTVEYWVRHVRETVRFADGVDAAVAAGGVRFVELGPGSSSSAMIAETADPDAVTVALIRREQPEVRSLLTGVGRLCTAGADVDWPRVFAGAGGQRADLPTYAFQRQHYWLPSGEIVRDVGSLGLDQVDHAVLRAVVRVPGGDTVYTGRLSSAAQPWLADHRILGRMLFPATGFVEFALHAGDEIGCPVLRELTLHAPLLVPDSGGVAVQVVVGADADSGVRSVAIYSRVDYGTQGATDWVLHADGAIERASVSESGVGSAVWPPEDAVEIAVADRYEKLADLGYGYGSSFVGVQRLWRAGEDLFAEVALPDSVDSAGFGIHPALLDAVLHVGLLGADGDGAGLVVPYVWEGAVLSASGAHRLRVRTTMSGDNEGGLAGGLVAFDDAGRVVVSVRRMIARALTADQLADSGFRETPVLHQVRWSELGDWRHDGEVGTVLTTRVTQWADALDGAAAVPDVLVVDCAAAEDHRGLPARVSAVTELVLTLLQGFMASEPLSGSHLVVVVERGVVGGAVRGLVRSAQAEDPGRITLVVRDGDHQEVTYAGLPTLGEPEIAVRNDVLSVPRLVTADTAADLPESGWRLEVVNRGMLDGVGIVPISAEISDLEPGMVRVDVRAMGVNFKDVMVCLGVVAPDRVTVVSDISGVVTATGPGVTDLAVGDSVMGLAPEGGSAVVTDHRLLTRLPAGWSFAQAAGVPTVYLTALFALADTAGVTAGQRLLVHAAAGGVGMAAVALARLWGLEVYATASRGKWSTVEGLGIAADRIADSRTLEFEEQFLAATDGAGMDVVLDSLAGDFVDAGLRLLPRGGWFVEMGKTDIRDSTEIGSSHGGVRYRAIDLADVDRDRIGAMLSDLTALFDAGKLAPLPVSGWDVRQAPDAFRYFGQARHVGKIVLTVPQQLNPNGTVLITGGTGGLGSELARHLVIEHGVRHLVLASRSGPAAPGADRLYEELDELGASVELVACDVSDRAECAALVAGISEQHPLTAVIHAAGVLDDGTVAALTPQRMRTALAPKADAAWYLHESTADRALAWFVLFSSVAGVFGAPGQANYAAANAFLDDLAEHRRSMGLTAVSIDWGLWSAEVGMGGTLDSSDTTRMARGGMYPLATEAGLGLFDAAVAHVAPAVVAARFDIAGLRSAARESPVPPILREIVGGRPEAANGRPADAALQLDGLTAEQQAKRLLETVRSQIATVLGHRKPEQVDPEANFHDLGFDSLTSVELRNRLKAVTGLQLPATTVFDHPTPAAIAAYLLQRLGPSAAEGELDVLTMLDRALAMVNQSPADADVRKAISTKLLRALTELDGGVVRESGVPAVTADSIAQADLDEMFDLIDEELK</sequence>
<dbReference type="SMART" id="SM01294">
    <property type="entry name" value="PKS_PP_betabranch"/>
    <property type="match status" value="1"/>
</dbReference>
<keyword evidence="10" id="KW-0812">Transmembrane</keyword>
<evidence type="ECO:0000259" key="12">
    <source>
        <dbReference type="PROSITE" id="PS52004"/>
    </source>
</evidence>
<evidence type="ECO:0000256" key="7">
    <source>
        <dbReference type="ARBA" id="ARBA00023268"/>
    </source>
</evidence>
<dbReference type="RefSeq" id="WP_199703075.1">
    <property type="nucleotide sequence ID" value="NZ_JAEMNV010000002.1"/>
</dbReference>
<dbReference type="InterPro" id="IPR006162">
    <property type="entry name" value="Ppantetheine_attach_site"/>
</dbReference>
<dbReference type="InterPro" id="IPR020843">
    <property type="entry name" value="ER"/>
</dbReference>
<dbReference type="Pfam" id="PF16197">
    <property type="entry name" value="KAsynt_C_assoc"/>
    <property type="match status" value="1"/>
</dbReference>
<dbReference type="Gene3D" id="3.40.50.720">
    <property type="entry name" value="NAD(P)-binding Rossmann-like Domain"/>
    <property type="match status" value="1"/>
</dbReference>
<dbReference type="InterPro" id="IPR013154">
    <property type="entry name" value="ADH-like_N"/>
</dbReference>
<dbReference type="InterPro" id="IPR032821">
    <property type="entry name" value="PKS_assoc"/>
</dbReference>
<organism evidence="14 15">
    <name type="scientific">Antrihabitans stalagmiti</name>
    <dbReference type="NCBI Taxonomy" id="2799499"/>
    <lineage>
        <taxon>Bacteria</taxon>
        <taxon>Bacillati</taxon>
        <taxon>Actinomycetota</taxon>
        <taxon>Actinomycetes</taxon>
        <taxon>Mycobacteriales</taxon>
        <taxon>Nocardiaceae</taxon>
        <taxon>Antrihabitans</taxon>
    </lineage>
</organism>
<dbReference type="Pfam" id="PF02801">
    <property type="entry name" value="Ketoacyl-synt_C"/>
    <property type="match status" value="1"/>
</dbReference>
<dbReference type="Gene3D" id="3.10.129.110">
    <property type="entry name" value="Polyketide synthase dehydratase"/>
    <property type="match status" value="1"/>
</dbReference>
<evidence type="ECO:0000256" key="6">
    <source>
        <dbReference type="ARBA" id="ARBA00023098"/>
    </source>
</evidence>
<dbReference type="InterPro" id="IPR049552">
    <property type="entry name" value="PKS_DH_N"/>
</dbReference>
<dbReference type="Gene3D" id="3.90.180.10">
    <property type="entry name" value="Medium-chain alcohol dehydrogenases, catalytic domain"/>
    <property type="match status" value="1"/>
</dbReference>
<keyword evidence="7" id="KW-0511">Multifunctional enzyme</keyword>
<keyword evidence="10" id="KW-1133">Transmembrane helix</keyword>
<dbReference type="InterPro" id="IPR049551">
    <property type="entry name" value="PKS_DH_C"/>
</dbReference>
<dbReference type="InterPro" id="IPR016039">
    <property type="entry name" value="Thiolase-like"/>
</dbReference>
<dbReference type="InterPro" id="IPR013968">
    <property type="entry name" value="PKS_KR"/>
</dbReference>
<name>A0A934NN99_9NOCA</name>
<feature type="region of interest" description="C-terminal hotdog fold" evidence="9">
    <location>
        <begin position="1048"/>
        <end position="1188"/>
    </location>
</feature>
<dbReference type="Pfam" id="PF14765">
    <property type="entry name" value="PS-DH"/>
    <property type="match status" value="1"/>
</dbReference>